<dbReference type="Proteomes" id="UP000623926">
    <property type="component" value="Plasmid unnamed3"/>
</dbReference>
<dbReference type="AlphaFoldDB" id="A0ABD7DBT4"/>
<sequence>MWSKIRRSFELAFSDPLGTAERLGAATQLISSLEYLACKADRGPGGLNDWTYLRDQFPSNSRVVTRLRDWIAQEPITQSIHASRVLAAIVLISPARNNYARLACNAYLSASQILTYPRHFFGTDGSDQVSFVIQTASAIGRAGATDASRRAAVQFIGAQTALSYGASGWAKLPGAAWQHGDALTKIMRTETYGDQWLFEQLRKYPAAARALCHLVLALECGFPLLLLKRGKYLDAGLLAMAGFHLANARFMGLSRFAWAFIATYPSVRALARGFDPAASTTGNRRKA</sequence>
<dbReference type="EMBL" id="CP070247">
    <property type="protein sequence ID" value="QRV39124.1"/>
    <property type="molecule type" value="Genomic_DNA"/>
</dbReference>
<geneLocation type="plasmid" evidence="1 2">
    <name>unnamed3</name>
</geneLocation>
<evidence type="ECO:0000313" key="2">
    <source>
        <dbReference type="Proteomes" id="UP000623926"/>
    </source>
</evidence>
<keyword evidence="1" id="KW-0614">Plasmid</keyword>
<evidence type="ECO:0000313" key="1">
    <source>
        <dbReference type="EMBL" id="QRV39124.1"/>
    </source>
</evidence>
<dbReference type="RefSeq" id="WP_205030155.1">
    <property type="nucleotide sequence ID" value="NZ_CP070247.1"/>
</dbReference>
<accession>A0ABD7DBT4</accession>
<proteinExistence type="predicted"/>
<protein>
    <recommendedName>
        <fullName evidence="3">HTTM domain-containing protein</fullName>
    </recommendedName>
</protein>
<name>A0ABD7DBT4_9ACTN</name>
<gene>
    <name evidence="1" type="ORF">I6J42_34110</name>
</gene>
<organism evidence="1 2">
    <name type="scientific">Streptomyces californicus</name>
    <dbReference type="NCBI Taxonomy" id="67351"/>
    <lineage>
        <taxon>Bacteria</taxon>
        <taxon>Bacillati</taxon>
        <taxon>Actinomycetota</taxon>
        <taxon>Actinomycetes</taxon>
        <taxon>Kitasatosporales</taxon>
        <taxon>Streptomycetaceae</taxon>
        <taxon>Streptomyces</taxon>
    </lineage>
</organism>
<reference evidence="1 2" key="1">
    <citation type="submission" date="2021-02" db="EMBL/GenBank/DDBJ databases">
        <title>FDA dAtabase for Regulatory Grade micrObial Sequences (FDA-ARGOS): Supporting development and validation of Infectious Disease Dx tests.</title>
        <authorList>
            <person name="Sproer C."/>
            <person name="Gronow S."/>
            <person name="Severitt S."/>
            <person name="Schroder I."/>
            <person name="Tallon L."/>
            <person name="Sadzewicz L."/>
            <person name="Zhao X."/>
            <person name="Boylan J."/>
            <person name="Ott S."/>
            <person name="Bowen H."/>
            <person name="Vavikolanu K."/>
            <person name="Mehta A."/>
            <person name="Aluvathingal J."/>
            <person name="Nadendla S."/>
            <person name="Lowell S."/>
            <person name="Myers T."/>
            <person name="Yan Y."/>
            <person name="Sichtig H."/>
        </authorList>
    </citation>
    <scope>NUCLEOTIDE SEQUENCE [LARGE SCALE GENOMIC DNA]</scope>
    <source>
        <strain evidence="1 2">FDAARGOS_1212</strain>
        <plasmid evidence="1 2">unnamed3</plasmid>
    </source>
</reference>
<evidence type="ECO:0008006" key="3">
    <source>
        <dbReference type="Google" id="ProtNLM"/>
    </source>
</evidence>